<evidence type="ECO:0000256" key="3">
    <source>
        <dbReference type="ARBA" id="ARBA00022475"/>
    </source>
</evidence>
<feature type="domain" description="Major facilitator superfamily (MFS) profile" evidence="8">
    <location>
        <begin position="1"/>
        <end position="407"/>
    </location>
</feature>
<keyword evidence="2" id="KW-0813">Transport</keyword>
<dbReference type="InterPro" id="IPR036259">
    <property type="entry name" value="MFS_trans_sf"/>
</dbReference>
<feature type="transmembrane region" description="Helical" evidence="7">
    <location>
        <begin position="96"/>
        <end position="114"/>
    </location>
</feature>
<dbReference type="InterPro" id="IPR050171">
    <property type="entry name" value="MFS_Transporters"/>
</dbReference>
<evidence type="ECO:0000256" key="1">
    <source>
        <dbReference type="ARBA" id="ARBA00004651"/>
    </source>
</evidence>
<evidence type="ECO:0000256" key="4">
    <source>
        <dbReference type="ARBA" id="ARBA00022692"/>
    </source>
</evidence>
<feature type="transmembrane region" description="Helical" evidence="7">
    <location>
        <begin position="384"/>
        <end position="404"/>
    </location>
</feature>
<protein>
    <submittedName>
        <fullName evidence="9">Putative ATP synthase F0, A subunit</fullName>
    </submittedName>
</protein>
<evidence type="ECO:0000256" key="7">
    <source>
        <dbReference type="SAM" id="Phobius"/>
    </source>
</evidence>
<feature type="transmembrane region" description="Helical" evidence="7">
    <location>
        <begin position="64"/>
        <end position="84"/>
    </location>
</feature>
<feature type="transmembrane region" description="Helical" evidence="7">
    <location>
        <begin position="152"/>
        <end position="174"/>
    </location>
</feature>
<dbReference type="PROSITE" id="PS50850">
    <property type="entry name" value="MFS"/>
    <property type="match status" value="1"/>
</dbReference>
<dbReference type="CDD" id="cd17472">
    <property type="entry name" value="MFS_YajR_like"/>
    <property type="match status" value="1"/>
</dbReference>
<feature type="transmembrane region" description="Helical" evidence="7">
    <location>
        <begin position="120"/>
        <end position="140"/>
    </location>
</feature>
<dbReference type="AlphaFoldDB" id="B6XA72"/>
<dbReference type="SUPFAM" id="SSF103473">
    <property type="entry name" value="MFS general substrate transporter"/>
    <property type="match status" value="1"/>
</dbReference>
<dbReference type="Gene3D" id="1.20.1250.20">
    <property type="entry name" value="MFS general substrate transporter like domains"/>
    <property type="match status" value="1"/>
</dbReference>
<evidence type="ECO:0000256" key="2">
    <source>
        <dbReference type="ARBA" id="ARBA00022448"/>
    </source>
</evidence>
<dbReference type="InterPro" id="IPR020846">
    <property type="entry name" value="MFS_dom"/>
</dbReference>
<comment type="caution">
    <text evidence="9">The sequence shown here is derived from an EMBL/GenBank/DDBJ whole genome shotgun (WGS) entry which is preliminary data.</text>
</comment>
<reference evidence="9 10" key="2">
    <citation type="submission" date="2008-10" db="EMBL/GenBank/DDBJ databases">
        <authorList>
            <person name="Fulton L."/>
            <person name="Clifton S."/>
            <person name="Fulton B."/>
            <person name="Xu J."/>
            <person name="Minx P."/>
            <person name="Pepin K.H."/>
            <person name="Johnson M."/>
            <person name="Bhonagiri V."/>
            <person name="Nash W.E."/>
            <person name="Mardis E.R."/>
            <person name="Wilson R.K."/>
        </authorList>
    </citation>
    <scope>NUCLEOTIDE SEQUENCE [LARGE SCALE GENOMIC DNA]</scope>
    <source>
        <strain evidence="9 10">DSM 30120</strain>
    </source>
</reference>
<dbReference type="EMBL" id="ABXW01000004">
    <property type="protein sequence ID" value="EEB47625.1"/>
    <property type="molecule type" value="Genomic_DNA"/>
</dbReference>
<dbReference type="PANTHER" id="PTHR23517:SF2">
    <property type="entry name" value="MULTIDRUG RESISTANCE PROTEIN MDTH"/>
    <property type="match status" value="1"/>
</dbReference>
<feature type="transmembrane region" description="Helical" evidence="7">
    <location>
        <begin position="180"/>
        <end position="202"/>
    </location>
</feature>
<dbReference type="Gene3D" id="3.30.70.100">
    <property type="match status" value="1"/>
</dbReference>
<dbReference type="GO" id="GO:0005886">
    <property type="term" value="C:plasma membrane"/>
    <property type="evidence" value="ECO:0007669"/>
    <property type="project" value="UniProtKB-SubCell"/>
</dbReference>
<evidence type="ECO:0000313" key="9">
    <source>
        <dbReference type="EMBL" id="EEB47625.1"/>
    </source>
</evidence>
<dbReference type="eggNOG" id="COG2814">
    <property type="taxonomic scope" value="Bacteria"/>
</dbReference>
<dbReference type="InterPro" id="IPR011701">
    <property type="entry name" value="MFS"/>
</dbReference>
<feature type="transmembrane region" description="Helical" evidence="7">
    <location>
        <begin position="31"/>
        <end position="52"/>
    </location>
</feature>
<dbReference type="PANTHER" id="PTHR23517">
    <property type="entry name" value="RESISTANCE PROTEIN MDTM, PUTATIVE-RELATED-RELATED"/>
    <property type="match status" value="1"/>
</dbReference>
<accession>B6XA72</accession>
<feature type="transmembrane region" description="Helical" evidence="7">
    <location>
        <begin position="318"/>
        <end position="343"/>
    </location>
</feature>
<keyword evidence="4 7" id="KW-0812">Transmembrane</keyword>
<dbReference type="GO" id="GO:0022857">
    <property type="term" value="F:transmembrane transporter activity"/>
    <property type="evidence" value="ECO:0007669"/>
    <property type="project" value="InterPro"/>
</dbReference>
<feature type="transmembrane region" description="Helical" evidence="7">
    <location>
        <begin position="355"/>
        <end position="378"/>
    </location>
</feature>
<keyword evidence="3" id="KW-1003">Cell membrane</keyword>
<organism evidence="9 10">
    <name type="scientific">Providencia alcalifaciens DSM 30120</name>
    <dbReference type="NCBI Taxonomy" id="520999"/>
    <lineage>
        <taxon>Bacteria</taxon>
        <taxon>Pseudomonadati</taxon>
        <taxon>Pseudomonadota</taxon>
        <taxon>Gammaproteobacteria</taxon>
        <taxon>Enterobacterales</taxon>
        <taxon>Morganellaceae</taxon>
        <taxon>Providencia</taxon>
    </lineage>
</organism>
<keyword evidence="6 7" id="KW-0472">Membrane</keyword>
<feature type="transmembrane region" description="Helical" evidence="7">
    <location>
        <begin position="235"/>
        <end position="254"/>
    </location>
</feature>
<feature type="transmembrane region" description="Helical" evidence="7">
    <location>
        <begin position="266"/>
        <end position="287"/>
    </location>
</feature>
<keyword evidence="5 7" id="KW-1133">Transmembrane helix</keyword>
<dbReference type="Proteomes" id="UP000003729">
    <property type="component" value="Unassembled WGS sequence"/>
</dbReference>
<evidence type="ECO:0000256" key="6">
    <source>
        <dbReference type="ARBA" id="ARBA00023136"/>
    </source>
</evidence>
<evidence type="ECO:0000259" key="8">
    <source>
        <dbReference type="PROSITE" id="PS50850"/>
    </source>
</evidence>
<gene>
    <name evidence="9" type="ORF">PROVALCAL_00218</name>
</gene>
<dbReference type="Pfam" id="PF07690">
    <property type="entry name" value="MFS_1"/>
    <property type="match status" value="1"/>
</dbReference>
<dbReference type="Pfam" id="PF21987">
    <property type="entry name" value="YajR_YAM"/>
    <property type="match status" value="1"/>
</dbReference>
<evidence type="ECO:0000313" key="10">
    <source>
        <dbReference type="Proteomes" id="UP000003729"/>
    </source>
</evidence>
<feature type="transmembrane region" description="Helical" evidence="7">
    <location>
        <begin position="296"/>
        <end position="312"/>
    </location>
</feature>
<proteinExistence type="predicted"/>
<name>B6XA72_9GAMM</name>
<dbReference type="InterPro" id="IPR054152">
    <property type="entry name" value="YajR_YAM"/>
</dbReference>
<evidence type="ECO:0000256" key="5">
    <source>
        <dbReference type="ARBA" id="ARBA00022989"/>
    </source>
</evidence>
<reference evidence="9 10" key="1">
    <citation type="submission" date="2008-10" db="EMBL/GenBank/DDBJ databases">
        <title>Draft genome sequence of Providencia alcalifaciens (DSM 30120).</title>
        <authorList>
            <person name="Sudarsanam P."/>
            <person name="Ley R."/>
            <person name="Guruge J."/>
            <person name="Turnbaugh P.J."/>
            <person name="Mahowald M."/>
            <person name="Liep D."/>
            <person name="Gordon J."/>
        </authorList>
    </citation>
    <scope>NUCLEOTIDE SEQUENCE [LARGE SCALE GENOMIC DNA]</scope>
    <source>
        <strain evidence="9 10">DSM 30120</strain>
    </source>
</reference>
<comment type="subcellular location">
    <subcellularLocation>
        <location evidence="1">Cell membrane</location>
        <topology evidence="1">Multi-pass membrane protein</topology>
    </subcellularLocation>
</comment>
<sequence>MSVANTATAQNITSIFMNDNKMTHLELRATWGLGSVFSLRMLGMFMVLPILTSYGMHLQGANEFLIGLAIGIYGLSQAVFQIPFGLMSDRIGRKPLIVFGLLIFIVGSIIAALSSSIWGIIIGRALQGAGAISAAVMALLSDLTREQNRTKAMAFLGISFGVTFAIALVLGPIITHAVGLSGLFWGITLLAVGAIFVTLFVVPNNTYHVVNRESAFVKSNLKAVLFNPQLLKLNVGILSLHTLLMSSFVALPLLMSDAGYLAKDHWKAYLVTMLVAFICVLPFIIYAEKHRKMKQVFLFCILLLAAAEIVLWQSGHQLWIIFLGIQLFFIAFNIMEAILPSLISKEAPAGYKGTAMGVYSTSQFLGVALGGILGGWLYKFEGASTVFIGGLILCAAWFIVSLTMKQPPYVSSIRMVLPHRFKNIAKLQEQLEAVNGVLDVSVISEEMSIYIKIDKKIVNRAELEAIVHA</sequence>